<dbReference type="RefSeq" id="WP_379587763.1">
    <property type="nucleotide sequence ID" value="NZ_JBHSQW010000044.1"/>
</dbReference>
<dbReference type="PANTHER" id="PTHR46797">
    <property type="entry name" value="HTH-TYPE TRANSCRIPTIONAL REGULATOR"/>
    <property type="match status" value="1"/>
</dbReference>
<dbReference type="SUPFAM" id="SSF47413">
    <property type="entry name" value="lambda repressor-like DNA-binding domains"/>
    <property type="match status" value="1"/>
</dbReference>
<organism evidence="3 4">
    <name type="scientific">Pseudonocardia hispaniensis</name>
    <dbReference type="NCBI Taxonomy" id="904933"/>
    <lineage>
        <taxon>Bacteria</taxon>
        <taxon>Bacillati</taxon>
        <taxon>Actinomycetota</taxon>
        <taxon>Actinomycetes</taxon>
        <taxon>Pseudonocardiales</taxon>
        <taxon>Pseudonocardiaceae</taxon>
        <taxon>Pseudonocardia</taxon>
    </lineage>
</organism>
<dbReference type="Proteomes" id="UP001596302">
    <property type="component" value="Unassembled WGS sequence"/>
</dbReference>
<dbReference type="Pfam" id="PF01381">
    <property type="entry name" value="HTH_3"/>
    <property type="match status" value="1"/>
</dbReference>
<proteinExistence type="predicted"/>
<dbReference type="SMART" id="SM00530">
    <property type="entry name" value="HTH_XRE"/>
    <property type="match status" value="1"/>
</dbReference>
<accession>A0ABW1J7T8</accession>
<dbReference type="EMBL" id="JBHSQW010000044">
    <property type="protein sequence ID" value="MFC5996899.1"/>
    <property type="molecule type" value="Genomic_DNA"/>
</dbReference>
<gene>
    <name evidence="3" type="ORF">ACFQE5_22065</name>
</gene>
<dbReference type="PROSITE" id="PS50943">
    <property type="entry name" value="HTH_CROC1"/>
    <property type="match status" value="1"/>
</dbReference>
<name>A0ABW1J7T8_9PSEU</name>
<comment type="caution">
    <text evidence="3">The sequence shown here is derived from an EMBL/GenBank/DDBJ whole genome shotgun (WGS) entry which is preliminary data.</text>
</comment>
<evidence type="ECO:0000313" key="4">
    <source>
        <dbReference type="Proteomes" id="UP001596302"/>
    </source>
</evidence>
<dbReference type="PANTHER" id="PTHR46797:SF1">
    <property type="entry name" value="METHYLPHOSPHONATE SYNTHASE"/>
    <property type="match status" value="1"/>
</dbReference>
<protein>
    <submittedName>
        <fullName evidence="3">Helix-turn-helix transcriptional regulator</fullName>
    </submittedName>
</protein>
<evidence type="ECO:0000259" key="2">
    <source>
        <dbReference type="PROSITE" id="PS50943"/>
    </source>
</evidence>
<evidence type="ECO:0000256" key="1">
    <source>
        <dbReference type="ARBA" id="ARBA00023125"/>
    </source>
</evidence>
<dbReference type="InterPro" id="IPR001387">
    <property type="entry name" value="Cro/C1-type_HTH"/>
</dbReference>
<feature type="domain" description="HTH cro/C1-type" evidence="2">
    <location>
        <begin position="18"/>
        <end position="72"/>
    </location>
</feature>
<reference evidence="4" key="1">
    <citation type="journal article" date="2019" name="Int. J. Syst. Evol. Microbiol.">
        <title>The Global Catalogue of Microorganisms (GCM) 10K type strain sequencing project: providing services to taxonomists for standard genome sequencing and annotation.</title>
        <authorList>
            <consortium name="The Broad Institute Genomics Platform"/>
            <consortium name="The Broad Institute Genome Sequencing Center for Infectious Disease"/>
            <person name="Wu L."/>
            <person name="Ma J."/>
        </authorList>
    </citation>
    <scope>NUCLEOTIDE SEQUENCE [LARGE SCALE GENOMIC DNA]</scope>
    <source>
        <strain evidence="4">CCM 8391</strain>
    </source>
</reference>
<dbReference type="CDD" id="cd00093">
    <property type="entry name" value="HTH_XRE"/>
    <property type="match status" value="1"/>
</dbReference>
<dbReference type="InterPro" id="IPR050807">
    <property type="entry name" value="TransReg_Diox_bact_type"/>
</dbReference>
<keyword evidence="1" id="KW-0238">DNA-binding</keyword>
<evidence type="ECO:0000313" key="3">
    <source>
        <dbReference type="EMBL" id="MFC5996899.1"/>
    </source>
</evidence>
<dbReference type="InterPro" id="IPR010982">
    <property type="entry name" value="Lambda_DNA-bd_dom_sf"/>
</dbReference>
<dbReference type="Gene3D" id="1.10.260.40">
    <property type="entry name" value="lambda repressor-like DNA-binding domains"/>
    <property type="match status" value="1"/>
</dbReference>
<keyword evidence="4" id="KW-1185">Reference proteome</keyword>
<sequence length="80" mass="8702">MQRLRVPLDSIEVDGATLKSLRIAADLSQEALAERAMISAYWYRQIEKNGQQPSLPVAQDLAAALGCRLSDFTVPTEAAA</sequence>